<organism evidence="1 2">
    <name type="scientific">Dreissena polymorpha</name>
    <name type="common">Zebra mussel</name>
    <name type="synonym">Mytilus polymorpha</name>
    <dbReference type="NCBI Taxonomy" id="45954"/>
    <lineage>
        <taxon>Eukaryota</taxon>
        <taxon>Metazoa</taxon>
        <taxon>Spiralia</taxon>
        <taxon>Lophotrochozoa</taxon>
        <taxon>Mollusca</taxon>
        <taxon>Bivalvia</taxon>
        <taxon>Autobranchia</taxon>
        <taxon>Heteroconchia</taxon>
        <taxon>Euheterodonta</taxon>
        <taxon>Imparidentia</taxon>
        <taxon>Neoheterodontei</taxon>
        <taxon>Myida</taxon>
        <taxon>Dreissenoidea</taxon>
        <taxon>Dreissenidae</taxon>
        <taxon>Dreissena</taxon>
    </lineage>
</organism>
<evidence type="ECO:0000313" key="1">
    <source>
        <dbReference type="EMBL" id="KAH3837582.1"/>
    </source>
</evidence>
<dbReference type="Proteomes" id="UP000828390">
    <property type="component" value="Unassembled WGS sequence"/>
</dbReference>
<name>A0A9D4KDZ4_DREPO</name>
<keyword evidence="2" id="KW-1185">Reference proteome</keyword>
<dbReference type="AlphaFoldDB" id="A0A9D4KDZ4"/>
<reference evidence="1" key="1">
    <citation type="journal article" date="2019" name="bioRxiv">
        <title>The Genome of the Zebra Mussel, Dreissena polymorpha: A Resource for Invasive Species Research.</title>
        <authorList>
            <person name="McCartney M.A."/>
            <person name="Auch B."/>
            <person name="Kono T."/>
            <person name="Mallez S."/>
            <person name="Zhang Y."/>
            <person name="Obille A."/>
            <person name="Becker A."/>
            <person name="Abrahante J.E."/>
            <person name="Garbe J."/>
            <person name="Badalamenti J.P."/>
            <person name="Herman A."/>
            <person name="Mangelson H."/>
            <person name="Liachko I."/>
            <person name="Sullivan S."/>
            <person name="Sone E.D."/>
            <person name="Koren S."/>
            <person name="Silverstein K.A.T."/>
            <person name="Beckman K.B."/>
            <person name="Gohl D.M."/>
        </authorList>
    </citation>
    <scope>NUCLEOTIDE SEQUENCE</scope>
    <source>
        <strain evidence="1">Duluth1</strain>
        <tissue evidence="1">Whole animal</tissue>
    </source>
</reference>
<comment type="caution">
    <text evidence="1">The sequence shown here is derived from an EMBL/GenBank/DDBJ whole genome shotgun (WGS) entry which is preliminary data.</text>
</comment>
<accession>A0A9D4KDZ4</accession>
<evidence type="ECO:0000313" key="2">
    <source>
        <dbReference type="Proteomes" id="UP000828390"/>
    </source>
</evidence>
<dbReference type="EMBL" id="JAIWYP010000004">
    <property type="protein sequence ID" value="KAH3837582.1"/>
    <property type="molecule type" value="Genomic_DNA"/>
</dbReference>
<sequence>MFNFEGIFVVQQGGTMKANGLFSIWIGERFVVVAGINPRGPEIDYNPVSLTPVGLIGITYKNVSMIVTISSPLHTVYHHHRK</sequence>
<reference evidence="1" key="2">
    <citation type="submission" date="2020-11" db="EMBL/GenBank/DDBJ databases">
        <authorList>
            <person name="McCartney M.A."/>
            <person name="Auch B."/>
            <person name="Kono T."/>
            <person name="Mallez S."/>
            <person name="Becker A."/>
            <person name="Gohl D.M."/>
            <person name="Silverstein K.A.T."/>
            <person name="Koren S."/>
            <person name="Bechman K.B."/>
            <person name="Herman A."/>
            <person name="Abrahante J.E."/>
            <person name="Garbe J."/>
        </authorList>
    </citation>
    <scope>NUCLEOTIDE SEQUENCE</scope>
    <source>
        <strain evidence="1">Duluth1</strain>
        <tissue evidence="1">Whole animal</tissue>
    </source>
</reference>
<gene>
    <name evidence="1" type="ORF">DPMN_110977</name>
</gene>
<protein>
    <submittedName>
        <fullName evidence="1">Uncharacterized protein</fullName>
    </submittedName>
</protein>
<proteinExistence type="predicted"/>